<gene>
    <name evidence="6" type="ORF">HKD21_08340</name>
</gene>
<dbReference type="InterPro" id="IPR009061">
    <property type="entry name" value="DNA-bd_dom_put_sf"/>
</dbReference>
<evidence type="ECO:0000256" key="3">
    <source>
        <dbReference type="ARBA" id="ARBA00023125"/>
    </source>
</evidence>
<keyword evidence="1" id="KW-0678">Repressor</keyword>
<dbReference type="CDD" id="cd00592">
    <property type="entry name" value="HTH_MerR-like"/>
    <property type="match status" value="1"/>
</dbReference>
<evidence type="ECO:0000259" key="5">
    <source>
        <dbReference type="PROSITE" id="PS50937"/>
    </source>
</evidence>
<evidence type="ECO:0000256" key="1">
    <source>
        <dbReference type="ARBA" id="ARBA00022491"/>
    </source>
</evidence>
<name>A0ABR9YEI6_9PROT</name>
<feature type="domain" description="HTH merR-type" evidence="5">
    <location>
        <begin position="7"/>
        <end position="75"/>
    </location>
</feature>
<dbReference type="PANTHER" id="PTHR30204:SF69">
    <property type="entry name" value="MERR-FAMILY TRANSCRIPTIONAL REGULATOR"/>
    <property type="match status" value="1"/>
</dbReference>
<evidence type="ECO:0000256" key="4">
    <source>
        <dbReference type="ARBA" id="ARBA00023163"/>
    </source>
</evidence>
<dbReference type="Pfam" id="PF13411">
    <property type="entry name" value="MerR_1"/>
    <property type="match status" value="1"/>
</dbReference>
<dbReference type="PROSITE" id="PS50937">
    <property type="entry name" value="HTH_MERR_2"/>
    <property type="match status" value="1"/>
</dbReference>
<evidence type="ECO:0000313" key="6">
    <source>
        <dbReference type="EMBL" id="MBF0876856.1"/>
    </source>
</evidence>
<keyword evidence="4" id="KW-0804">Transcription</keyword>
<reference evidence="6 7" key="2">
    <citation type="submission" date="2020-11" db="EMBL/GenBank/DDBJ databases">
        <title>Description of novel Gluconobacter species.</title>
        <authorList>
            <person name="Cleenwerck I."/>
            <person name="Cnockaert M."/>
            <person name="Borremans W."/>
            <person name="Wieme A.D."/>
            <person name="De Vuyst L."/>
            <person name="Vandamme P."/>
        </authorList>
    </citation>
    <scope>NUCLEOTIDE SEQUENCE [LARGE SCALE GENOMIC DNA]</scope>
    <source>
        <strain evidence="6 7">LMG 27748</strain>
    </source>
</reference>
<comment type="caution">
    <text evidence="6">The sequence shown here is derived from an EMBL/GenBank/DDBJ whole genome shotgun (WGS) entry which is preliminary data.</text>
</comment>
<dbReference type="InterPro" id="IPR000551">
    <property type="entry name" value="MerR-type_HTH_dom"/>
</dbReference>
<reference evidence="7" key="1">
    <citation type="submission" date="2020-04" db="EMBL/GenBank/DDBJ databases">
        <title>Description of novel Gluconacetobacter.</title>
        <authorList>
            <person name="Sombolestani A."/>
        </authorList>
    </citation>
    <scope>NUCLEOTIDE SEQUENCE [LARGE SCALE GENOMIC DNA]</scope>
    <source>
        <strain evidence="7">LMG 27748</strain>
    </source>
</reference>
<dbReference type="SUPFAM" id="SSF46955">
    <property type="entry name" value="Putative DNA-binding domain"/>
    <property type="match status" value="1"/>
</dbReference>
<keyword evidence="7" id="KW-1185">Reference proteome</keyword>
<dbReference type="RefSeq" id="WP_194255231.1">
    <property type="nucleotide sequence ID" value="NZ_JACRVT010000005.1"/>
</dbReference>
<dbReference type="SMART" id="SM00422">
    <property type="entry name" value="HTH_MERR"/>
    <property type="match status" value="1"/>
</dbReference>
<evidence type="ECO:0000313" key="7">
    <source>
        <dbReference type="Proteomes" id="UP000630952"/>
    </source>
</evidence>
<dbReference type="EMBL" id="JABCQO010000005">
    <property type="protein sequence ID" value="MBF0876856.1"/>
    <property type="molecule type" value="Genomic_DNA"/>
</dbReference>
<evidence type="ECO:0000256" key="2">
    <source>
        <dbReference type="ARBA" id="ARBA00023015"/>
    </source>
</evidence>
<dbReference type="PANTHER" id="PTHR30204">
    <property type="entry name" value="REDOX-CYCLING DRUG-SENSING TRANSCRIPTIONAL ACTIVATOR SOXR"/>
    <property type="match status" value="1"/>
</dbReference>
<dbReference type="InterPro" id="IPR047057">
    <property type="entry name" value="MerR_fam"/>
</dbReference>
<protein>
    <submittedName>
        <fullName evidence="6">MerR family transcriptional regulator</fullName>
    </submittedName>
</protein>
<keyword evidence="3" id="KW-0238">DNA-binding</keyword>
<keyword evidence="2" id="KW-0805">Transcription regulation</keyword>
<dbReference type="Gene3D" id="1.10.1660.10">
    <property type="match status" value="1"/>
</dbReference>
<proteinExistence type="predicted"/>
<accession>A0ABR9YEI6</accession>
<organism evidence="6 7">
    <name type="scientific">Gluconobacter cerevisiae</name>
    <dbReference type="NCBI Taxonomy" id="1379734"/>
    <lineage>
        <taxon>Bacteria</taxon>
        <taxon>Pseudomonadati</taxon>
        <taxon>Pseudomonadota</taxon>
        <taxon>Alphaproteobacteria</taxon>
        <taxon>Acetobacterales</taxon>
        <taxon>Acetobacteraceae</taxon>
        <taxon>Gluconobacter</taxon>
    </lineage>
</organism>
<sequence>MMMTTRILTIGELALAPGVPPRALRHFETAGLLHPRRSENGRRAYEAVDIGTLTHILLLKRPGYTLRDIASLLRGPLDAERLLGSGLIL</sequence>
<dbReference type="Proteomes" id="UP000630952">
    <property type="component" value="Unassembled WGS sequence"/>
</dbReference>